<dbReference type="EMBL" id="CP037867">
    <property type="protein sequence ID" value="QBM27858.1"/>
    <property type="molecule type" value="Genomic_DNA"/>
</dbReference>
<organism evidence="2 3">
    <name type="scientific">Hydrogenophaga pseudoflava</name>
    <name type="common">Pseudomonas carboxydoflava</name>
    <dbReference type="NCBI Taxonomy" id="47421"/>
    <lineage>
        <taxon>Bacteria</taxon>
        <taxon>Pseudomonadati</taxon>
        <taxon>Pseudomonadota</taxon>
        <taxon>Betaproteobacteria</taxon>
        <taxon>Burkholderiales</taxon>
        <taxon>Comamonadaceae</taxon>
        <taxon>Hydrogenophaga</taxon>
    </lineage>
</organism>
<sequence length="397" mass="42330">MKPVLHGVRVLDLTHVLAGPFAGYQLAVMGAEVIKIESPEEPDQARYQGSDAALNDAGMGTAFLSQASNKKSLALNLKTEAGRQVLRQLVQTADVLIENYRPGAFDALGLGYADLSALNPRLVYCSISAFGSTGPKRELTAYDGVVQAYAGMMAMTGEPGTAPVKCGAPVVDYATGTTAAMAILAALLQRGQDDGLGQFVEVAMSDVAMILASSHLTGYLWNGAHPEQKGNRYPFATIGCYQASDAPLMVSASNLRQQRRLWEALGRADLVKHNNRDRIKGYAEEAEALTRLIATGSVSHWETLLREHRVPVSRVQRMEAMLADEHLQGRQVLHRFAGDAGALAGLTVPVSGFQLSRSPVQVTSPPQAVGAQNLELLTALGYPPADIDALRAQGVIA</sequence>
<evidence type="ECO:0000256" key="1">
    <source>
        <dbReference type="ARBA" id="ARBA00022679"/>
    </source>
</evidence>
<dbReference type="AlphaFoldDB" id="A0A4P6X064"/>
<name>A0A4P6X064_HYDPS</name>
<dbReference type="InterPro" id="IPR050483">
    <property type="entry name" value="CoA-transferase_III_domain"/>
</dbReference>
<dbReference type="Proteomes" id="UP000293912">
    <property type="component" value="Chromosome"/>
</dbReference>
<dbReference type="SUPFAM" id="SSF89796">
    <property type="entry name" value="CoA-transferase family III (CaiB/BaiF)"/>
    <property type="match status" value="1"/>
</dbReference>
<gene>
    <name evidence="2" type="primary">fldA1</name>
    <name evidence="2" type="ORF">HPF_09180</name>
</gene>
<dbReference type="PANTHER" id="PTHR48207:SF4">
    <property type="entry name" value="BLL6097 PROTEIN"/>
    <property type="match status" value="1"/>
</dbReference>
<protein>
    <submittedName>
        <fullName evidence="2">E-cinnamoyl-CoA:R-phenyllactate CoA transferase</fullName>
        <ecNumber evidence="2">2.8.3.17</ecNumber>
    </submittedName>
</protein>
<reference evidence="2 3" key="1">
    <citation type="submission" date="2019-03" db="EMBL/GenBank/DDBJ databases">
        <authorList>
            <person name="Sebastian G."/>
            <person name="Baumann P."/>
            <person name="Ruckert C."/>
            <person name="Kalinowski J."/>
            <person name="Nebel B."/>
            <person name="Takors R."/>
            <person name="Blombach B."/>
        </authorList>
    </citation>
    <scope>NUCLEOTIDE SEQUENCE [LARGE SCALE GENOMIC DNA]</scope>
    <source>
        <strain evidence="2 3">DSM 1084</strain>
    </source>
</reference>
<dbReference type="Gene3D" id="3.40.50.10540">
    <property type="entry name" value="Crotonobetainyl-coa:carnitine coa-transferase, domain 1"/>
    <property type="match status" value="1"/>
</dbReference>
<accession>A0A4P6X064</accession>
<dbReference type="Pfam" id="PF02515">
    <property type="entry name" value="CoA_transf_3"/>
    <property type="match status" value="1"/>
</dbReference>
<dbReference type="InterPro" id="IPR044855">
    <property type="entry name" value="CoA-Trfase_III_dom3_sf"/>
</dbReference>
<dbReference type="EC" id="2.8.3.17" evidence="2"/>
<dbReference type="Gene3D" id="3.30.1540.10">
    <property type="entry name" value="formyl-coa transferase, domain 3"/>
    <property type="match status" value="1"/>
</dbReference>
<dbReference type="InterPro" id="IPR003673">
    <property type="entry name" value="CoA-Trfase_fam_III"/>
</dbReference>
<evidence type="ECO:0000313" key="3">
    <source>
        <dbReference type="Proteomes" id="UP000293912"/>
    </source>
</evidence>
<dbReference type="PANTHER" id="PTHR48207">
    <property type="entry name" value="SUCCINATE--HYDROXYMETHYLGLUTARATE COA-TRANSFERASE"/>
    <property type="match status" value="1"/>
</dbReference>
<proteinExistence type="predicted"/>
<dbReference type="RefSeq" id="WP_133156412.1">
    <property type="nucleotide sequence ID" value="NZ_CP037867.1"/>
</dbReference>
<dbReference type="KEGG" id="hpse:HPF_09180"/>
<dbReference type="GO" id="GO:0043785">
    <property type="term" value="F:cinnamoyl-CoA:phenyllactate CoA-transferase activity"/>
    <property type="evidence" value="ECO:0007669"/>
    <property type="project" value="UniProtKB-EC"/>
</dbReference>
<keyword evidence="3" id="KW-1185">Reference proteome</keyword>
<dbReference type="InterPro" id="IPR023606">
    <property type="entry name" value="CoA-Trfase_III_dom_1_sf"/>
</dbReference>
<evidence type="ECO:0000313" key="2">
    <source>
        <dbReference type="EMBL" id="QBM27858.1"/>
    </source>
</evidence>
<keyword evidence="1 2" id="KW-0808">Transferase</keyword>